<keyword evidence="2" id="KW-0560">Oxidoreductase</keyword>
<dbReference type="Gene3D" id="3.90.25.10">
    <property type="entry name" value="UDP-galactose 4-epimerase, domain 1"/>
    <property type="match status" value="1"/>
</dbReference>
<dbReference type="InterPro" id="IPR029903">
    <property type="entry name" value="RmlD-like-bd"/>
</dbReference>
<dbReference type="AlphaFoldDB" id="A0A8T3VJ88"/>
<dbReference type="EC" id="1.1.1.133" evidence="2"/>
<evidence type="ECO:0000313" key="3">
    <source>
        <dbReference type="Proteomes" id="UP000732619"/>
    </source>
</evidence>
<dbReference type="GO" id="GO:0008831">
    <property type="term" value="F:dTDP-4-dehydrorhamnose reductase activity"/>
    <property type="evidence" value="ECO:0007669"/>
    <property type="project" value="UniProtKB-EC"/>
</dbReference>
<dbReference type="EMBL" id="SUTG01000001">
    <property type="protein sequence ID" value="MBE6511604.1"/>
    <property type="molecule type" value="Genomic_DNA"/>
</dbReference>
<protein>
    <submittedName>
        <fullName evidence="2">dTDP-4-dehydrorhamnose reductase</fullName>
        <ecNumber evidence="2">1.1.1.133</ecNumber>
    </submittedName>
</protein>
<reference evidence="2" key="1">
    <citation type="submission" date="2019-04" db="EMBL/GenBank/DDBJ databases">
        <title>Evolution of Biomass-Degrading Anaerobic Consortia Revealed by Metagenomics.</title>
        <authorList>
            <person name="Peng X."/>
        </authorList>
    </citation>
    <scope>NUCLEOTIDE SEQUENCE</scope>
    <source>
        <strain evidence="2">SIG14</strain>
    </source>
</reference>
<dbReference type="SUPFAM" id="SSF51735">
    <property type="entry name" value="NAD(P)-binding Rossmann-fold domains"/>
    <property type="match status" value="1"/>
</dbReference>
<dbReference type="GO" id="GO:0005829">
    <property type="term" value="C:cytosol"/>
    <property type="evidence" value="ECO:0007669"/>
    <property type="project" value="TreeGrafter"/>
</dbReference>
<evidence type="ECO:0000259" key="1">
    <source>
        <dbReference type="Pfam" id="PF04321"/>
    </source>
</evidence>
<proteinExistence type="predicted"/>
<dbReference type="Gene3D" id="3.40.50.720">
    <property type="entry name" value="NAD(P)-binding Rossmann-like Domain"/>
    <property type="match status" value="1"/>
</dbReference>
<dbReference type="InterPro" id="IPR005913">
    <property type="entry name" value="dTDP_dehydrorham_reduct"/>
</dbReference>
<dbReference type="Proteomes" id="UP000732619">
    <property type="component" value="Unassembled WGS sequence"/>
</dbReference>
<name>A0A8T3VJ88_METOL</name>
<sequence>MKIMITGAYGMLGSDLREVLKNFELICTGSKDLDISDEEKVMDFISEKSPDLVINAAAYTAVDDCETHYDEAYAVNALGPKNLAISCKSIDVPLVHISTDYVFDGSKRTPLVETDKLGPQSAYGKTKLEGEKFIQQNTDKYFILRTAWLYGLHGNNFVKTMLELAETHDEITVVNDQIGSPTYSLDLAVAITNLLHSDKYGIYHVTNEGACSWYDFAKMIFEFSNVDVNVIPVSTEEFPRPAPRPHYSVLDNKKWNASGFVAMRDYKEALGAYLSLYNFLKRLRKI</sequence>
<dbReference type="PANTHER" id="PTHR10491">
    <property type="entry name" value="DTDP-4-DEHYDRORHAMNOSE REDUCTASE"/>
    <property type="match status" value="1"/>
</dbReference>
<gene>
    <name evidence="2" type="primary">rfbD</name>
    <name evidence="2" type="ORF">E7Z75_00430</name>
</gene>
<evidence type="ECO:0000313" key="2">
    <source>
        <dbReference type="EMBL" id="MBE6511604.1"/>
    </source>
</evidence>
<comment type="caution">
    <text evidence="2">The sequence shown here is derived from an EMBL/GenBank/DDBJ whole genome shotgun (WGS) entry which is preliminary data.</text>
</comment>
<dbReference type="CDD" id="cd05254">
    <property type="entry name" value="dTDP_HR_like_SDR_e"/>
    <property type="match status" value="1"/>
</dbReference>
<dbReference type="Pfam" id="PF04321">
    <property type="entry name" value="RmlD_sub_bind"/>
    <property type="match status" value="1"/>
</dbReference>
<dbReference type="NCBIfam" id="TIGR01214">
    <property type="entry name" value="rmlD"/>
    <property type="match status" value="1"/>
</dbReference>
<dbReference type="PANTHER" id="PTHR10491:SF4">
    <property type="entry name" value="METHIONINE ADENOSYLTRANSFERASE 2 SUBUNIT BETA"/>
    <property type="match status" value="1"/>
</dbReference>
<accession>A0A8T3VJ88</accession>
<dbReference type="GO" id="GO:0019305">
    <property type="term" value="P:dTDP-rhamnose biosynthetic process"/>
    <property type="evidence" value="ECO:0007669"/>
    <property type="project" value="TreeGrafter"/>
</dbReference>
<organism evidence="2 3">
    <name type="scientific">Methanobrevibacter olleyae</name>
    <dbReference type="NCBI Taxonomy" id="294671"/>
    <lineage>
        <taxon>Archaea</taxon>
        <taxon>Methanobacteriati</taxon>
        <taxon>Methanobacteriota</taxon>
        <taxon>Methanomada group</taxon>
        <taxon>Methanobacteria</taxon>
        <taxon>Methanobacteriales</taxon>
        <taxon>Methanobacteriaceae</taxon>
        <taxon>Methanobrevibacter</taxon>
    </lineage>
</organism>
<dbReference type="InterPro" id="IPR036291">
    <property type="entry name" value="NAD(P)-bd_dom_sf"/>
</dbReference>
<feature type="domain" description="RmlD-like substrate binding" evidence="1">
    <location>
        <begin position="1"/>
        <end position="275"/>
    </location>
</feature>